<sequence>MSTVRCAESVNMLAQAPDPRAEVLTALTVRPVTLPNPRVVVRADTGKRQALK</sequence>
<protein>
    <submittedName>
        <fullName evidence="1">Uncharacterized protein</fullName>
    </submittedName>
</protein>
<gene>
    <name evidence="1" type="ORF">HNQ08_003109</name>
</gene>
<proteinExistence type="predicted"/>
<evidence type="ECO:0000313" key="2">
    <source>
        <dbReference type="Proteomes" id="UP000552709"/>
    </source>
</evidence>
<comment type="caution">
    <text evidence="1">The sequence shown here is derived from an EMBL/GenBank/DDBJ whole genome shotgun (WGS) entry which is preliminary data.</text>
</comment>
<name>A0A7W8JVH7_9DEIO</name>
<evidence type="ECO:0000313" key="1">
    <source>
        <dbReference type="EMBL" id="MBB5364002.1"/>
    </source>
</evidence>
<reference evidence="1 2" key="1">
    <citation type="submission" date="2020-08" db="EMBL/GenBank/DDBJ databases">
        <title>Genomic Encyclopedia of Type Strains, Phase IV (KMG-IV): sequencing the most valuable type-strain genomes for metagenomic binning, comparative biology and taxonomic classification.</title>
        <authorList>
            <person name="Goeker M."/>
        </authorList>
    </citation>
    <scope>NUCLEOTIDE SEQUENCE [LARGE SCALE GENOMIC DNA]</scope>
    <source>
        <strain evidence="1 2">DSM 27939</strain>
    </source>
</reference>
<dbReference type="Proteomes" id="UP000552709">
    <property type="component" value="Unassembled WGS sequence"/>
</dbReference>
<organism evidence="1 2">
    <name type="scientific">Deinococcus humi</name>
    <dbReference type="NCBI Taxonomy" id="662880"/>
    <lineage>
        <taxon>Bacteria</taxon>
        <taxon>Thermotogati</taxon>
        <taxon>Deinococcota</taxon>
        <taxon>Deinococci</taxon>
        <taxon>Deinococcales</taxon>
        <taxon>Deinococcaceae</taxon>
        <taxon>Deinococcus</taxon>
    </lineage>
</organism>
<dbReference type="EMBL" id="JACHFL010000008">
    <property type="protein sequence ID" value="MBB5364002.1"/>
    <property type="molecule type" value="Genomic_DNA"/>
</dbReference>
<accession>A0A7W8JVH7</accession>
<dbReference type="AlphaFoldDB" id="A0A7W8JVH7"/>
<keyword evidence="2" id="KW-1185">Reference proteome</keyword>
<dbReference type="RefSeq" id="WP_184133769.1">
    <property type="nucleotide sequence ID" value="NZ_JACHFL010000008.1"/>
</dbReference>